<evidence type="ECO:0000313" key="1">
    <source>
        <dbReference type="EMBL" id="MDR9898829.1"/>
    </source>
</evidence>
<protein>
    <submittedName>
        <fullName evidence="1">Uncharacterized protein</fullName>
    </submittedName>
</protein>
<dbReference type="RefSeq" id="WP_208341440.1">
    <property type="nucleotide sequence ID" value="NZ_CAWQFN010000884.1"/>
</dbReference>
<sequence>MSLENLRPREPFWGEAKKKRHPFMTDVAWQGWQDVASLLGYSVSETMERIARKELSLEEFGKLSKWLLTKSN</sequence>
<gene>
    <name evidence="1" type="ORF">G7B40_030360</name>
</gene>
<proteinExistence type="predicted"/>
<dbReference type="EMBL" id="JAALHA020000020">
    <property type="protein sequence ID" value="MDR9898829.1"/>
    <property type="molecule type" value="Genomic_DNA"/>
</dbReference>
<name>A0AAP5ICS4_9CYAN</name>
<dbReference type="AlphaFoldDB" id="A0AAP5ICS4"/>
<reference evidence="2" key="1">
    <citation type="journal article" date="2021" name="Science">
        <title>Hunting the eagle killer: A cyanobacterial neurotoxin causes vacuolar myelinopathy.</title>
        <authorList>
            <person name="Breinlinger S."/>
            <person name="Phillips T.J."/>
            <person name="Haram B.N."/>
            <person name="Mares J."/>
            <person name="Martinez Yerena J.A."/>
            <person name="Hrouzek P."/>
            <person name="Sobotka R."/>
            <person name="Henderson W.M."/>
            <person name="Schmieder P."/>
            <person name="Williams S.M."/>
            <person name="Lauderdale J.D."/>
            <person name="Wilde H.D."/>
            <person name="Gerrin W."/>
            <person name="Kust A."/>
            <person name="Washington J.W."/>
            <person name="Wagner C."/>
            <person name="Geier B."/>
            <person name="Liebeke M."/>
            <person name="Enke H."/>
            <person name="Niedermeyer T.H.J."/>
            <person name="Wilde S.B."/>
        </authorList>
    </citation>
    <scope>NUCLEOTIDE SEQUENCE [LARGE SCALE GENOMIC DNA]</scope>
    <source>
        <strain evidence="2">Thurmond2011</strain>
    </source>
</reference>
<keyword evidence="2" id="KW-1185">Reference proteome</keyword>
<dbReference type="Proteomes" id="UP000667802">
    <property type="component" value="Unassembled WGS sequence"/>
</dbReference>
<evidence type="ECO:0000313" key="2">
    <source>
        <dbReference type="Proteomes" id="UP000667802"/>
    </source>
</evidence>
<accession>A0AAP5ICS4</accession>
<organism evidence="1 2">
    <name type="scientific">Aetokthonos hydrillicola Thurmond2011</name>
    <dbReference type="NCBI Taxonomy" id="2712845"/>
    <lineage>
        <taxon>Bacteria</taxon>
        <taxon>Bacillati</taxon>
        <taxon>Cyanobacteriota</taxon>
        <taxon>Cyanophyceae</taxon>
        <taxon>Nostocales</taxon>
        <taxon>Hapalosiphonaceae</taxon>
        <taxon>Aetokthonos</taxon>
    </lineage>
</organism>
<comment type="caution">
    <text evidence="1">The sequence shown here is derived from an EMBL/GenBank/DDBJ whole genome shotgun (WGS) entry which is preliminary data.</text>
</comment>